<protein>
    <submittedName>
        <fullName evidence="2">XRE family transcriptional regulator</fullName>
    </submittedName>
</protein>
<evidence type="ECO:0000313" key="3">
    <source>
        <dbReference type="Proteomes" id="UP000886469"/>
    </source>
</evidence>
<dbReference type="Gene3D" id="1.10.260.40">
    <property type="entry name" value="lambda repressor-like DNA-binding domains"/>
    <property type="match status" value="1"/>
</dbReference>
<organism evidence="2 3">
    <name type="scientific">Candidatus Accumulibacter contiguus</name>
    <dbReference type="NCBI Taxonomy" id="2954381"/>
    <lineage>
        <taxon>Bacteria</taxon>
        <taxon>Pseudomonadati</taxon>
        <taxon>Pseudomonadota</taxon>
        <taxon>Betaproteobacteria</taxon>
        <taxon>Candidatus Accumulibacter</taxon>
    </lineage>
</organism>
<sequence>MTPQLMNTEVSVIGTTGSTFLPLGGSHSGLFGLQITPVFIAMNRHVAGDSSPKRGVSATERIARIRNNPLRAVAIVKGRQRLAKVADHLNPGFRPLSALRLAAGLSQSELAGKMDMKQPNIARLEKKPGDPSLSTLQKLAAVLGVDIREVIAAVEATNKAEADRV</sequence>
<dbReference type="InterPro" id="IPR001387">
    <property type="entry name" value="Cro/C1-type_HTH"/>
</dbReference>
<gene>
    <name evidence="2" type="ORF">E4Q08_20365</name>
</gene>
<dbReference type="InterPro" id="IPR010982">
    <property type="entry name" value="Lambda_DNA-bd_dom_sf"/>
</dbReference>
<dbReference type="SMART" id="SM00530">
    <property type="entry name" value="HTH_XRE"/>
    <property type="match status" value="1"/>
</dbReference>
<feature type="domain" description="HTH cro/C1-type" evidence="1">
    <location>
        <begin position="96"/>
        <end position="150"/>
    </location>
</feature>
<comment type="caution">
    <text evidence="2">The sequence shown here is derived from an EMBL/GenBank/DDBJ whole genome shotgun (WGS) entry which is preliminary data.</text>
</comment>
<dbReference type="Pfam" id="PF01381">
    <property type="entry name" value="HTH_3"/>
    <property type="match status" value="1"/>
</dbReference>
<evidence type="ECO:0000259" key="1">
    <source>
        <dbReference type="PROSITE" id="PS50943"/>
    </source>
</evidence>
<dbReference type="CDD" id="cd00093">
    <property type="entry name" value="HTH_XRE"/>
    <property type="match status" value="1"/>
</dbReference>
<keyword evidence="3" id="KW-1185">Reference proteome</keyword>
<name>A0ABX1TER9_9PROT</name>
<proteinExistence type="predicted"/>
<dbReference type="SUPFAM" id="SSF47413">
    <property type="entry name" value="lambda repressor-like DNA-binding domains"/>
    <property type="match status" value="1"/>
</dbReference>
<dbReference type="PROSITE" id="PS50943">
    <property type="entry name" value="HTH_CROC1"/>
    <property type="match status" value="1"/>
</dbReference>
<dbReference type="Proteomes" id="UP000886469">
    <property type="component" value="Unassembled WGS sequence"/>
</dbReference>
<reference evidence="2" key="1">
    <citation type="submission" date="2019-03" db="EMBL/GenBank/DDBJ databases">
        <title>Metabolic reconstructions from genomes of highly enriched 'Candidatus Accumulibacter' and 'Candidatus Competibacter' bioreactor populations.</title>
        <authorList>
            <person name="Annavajhala M.K."/>
            <person name="Welles L."/>
            <person name="Abbas B."/>
            <person name="Sorokin D."/>
            <person name="Park H."/>
            <person name="Van Loosdrecht M."/>
            <person name="Chandran K."/>
        </authorList>
    </citation>
    <scope>NUCLEOTIDE SEQUENCE</scope>
    <source>
        <strain evidence="2">SBR_L</strain>
    </source>
</reference>
<dbReference type="EMBL" id="SPMX01000076">
    <property type="protein sequence ID" value="NMQ07426.1"/>
    <property type="molecule type" value="Genomic_DNA"/>
</dbReference>
<evidence type="ECO:0000313" key="2">
    <source>
        <dbReference type="EMBL" id="NMQ07426.1"/>
    </source>
</evidence>
<accession>A0ABX1TER9</accession>